<dbReference type="PANTHER" id="PTHR36955:SF1">
    <property type="entry name" value="SECRETED NEMATODE CLADE V PROTEIN GENE FAMILY"/>
    <property type="match status" value="1"/>
</dbReference>
<dbReference type="PANTHER" id="PTHR36955">
    <property type="entry name" value="SECRETED NEMATODE CLADE V PROTEIN GENE FAMILY"/>
    <property type="match status" value="1"/>
</dbReference>
<evidence type="ECO:0000256" key="1">
    <source>
        <dbReference type="SAM" id="MobiDB-lite"/>
    </source>
</evidence>
<accession>A0A0B1STC0</accession>
<dbReference type="InterPro" id="IPR035126">
    <property type="entry name" value="SCVP"/>
</dbReference>
<feature type="region of interest" description="Disordered" evidence="1">
    <location>
        <begin position="1"/>
        <end position="24"/>
    </location>
</feature>
<proteinExistence type="predicted"/>
<gene>
    <name evidence="2" type="ORF">OESDEN_13779</name>
</gene>
<evidence type="ECO:0000313" key="2">
    <source>
        <dbReference type="EMBL" id="KHJ86470.1"/>
    </source>
</evidence>
<dbReference type="EMBL" id="KN560324">
    <property type="protein sequence ID" value="KHJ86470.1"/>
    <property type="molecule type" value="Genomic_DNA"/>
</dbReference>
<reference evidence="2 3" key="1">
    <citation type="submission" date="2014-03" db="EMBL/GenBank/DDBJ databases">
        <title>Draft genome of the hookworm Oesophagostomum dentatum.</title>
        <authorList>
            <person name="Mitreva M."/>
        </authorList>
    </citation>
    <scope>NUCLEOTIDE SEQUENCE [LARGE SCALE GENOMIC DNA]</scope>
    <source>
        <strain evidence="2 3">OD-Hann</strain>
    </source>
</reference>
<protein>
    <submittedName>
        <fullName evidence="2">Uncharacterized protein</fullName>
    </submittedName>
</protein>
<sequence length="127" mass="13980">PPCSQACPPTTPNPQSQGNSTTKRKRAVEEIKITLVSNQVFDPARNDNHLQVFKALMDDYIKTKGVSYSSGLVKEQITNDSGMFAILYTVMGYDCDGVTNFVREGKASTNFITAAKVKCEDRPEITV</sequence>
<evidence type="ECO:0000313" key="3">
    <source>
        <dbReference type="Proteomes" id="UP000053660"/>
    </source>
</evidence>
<feature type="non-terminal residue" evidence="2">
    <location>
        <position position="1"/>
    </location>
</feature>
<organism evidence="2 3">
    <name type="scientific">Oesophagostomum dentatum</name>
    <name type="common">Nodular worm</name>
    <dbReference type="NCBI Taxonomy" id="61180"/>
    <lineage>
        <taxon>Eukaryota</taxon>
        <taxon>Metazoa</taxon>
        <taxon>Ecdysozoa</taxon>
        <taxon>Nematoda</taxon>
        <taxon>Chromadorea</taxon>
        <taxon>Rhabditida</taxon>
        <taxon>Rhabditina</taxon>
        <taxon>Rhabditomorpha</taxon>
        <taxon>Strongyloidea</taxon>
        <taxon>Strongylidae</taxon>
        <taxon>Oesophagostomum</taxon>
    </lineage>
</organism>
<dbReference type="OrthoDB" id="5776926at2759"/>
<dbReference type="Pfam" id="PF17619">
    <property type="entry name" value="SCVP"/>
    <property type="match status" value="1"/>
</dbReference>
<name>A0A0B1STC0_OESDE</name>
<dbReference type="AlphaFoldDB" id="A0A0B1STC0"/>
<dbReference type="Proteomes" id="UP000053660">
    <property type="component" value="Unassembled WGS sequence"/>
</dbReference>
<keyword evidence="3" id="KW-1185">Reference proteome</keyword>